<keyword evidence="3 6" id="KW-0378">Hydrolase</keyword>
<evidence type="ECO:0000256" key="2">
    <source>
        <dbReference type="ARBA" id="ARBA00022723"/>
    </source>
</evidence>
<accession>A0A7W9W567</accession>
<dbReference type="InterPro" id="IPR000917">
    <property type="entry name" value="Sulfatase_N"/>
</dbReference>
<evidence type="ECO:0000313" key="7">
    <source>
        <dbReference type="Proteomes" id="UP000520814"/>
    </source>
</evidence>
<dbReference type="InterPro" id="IPR050738">
    <property type="entry name" value="Sulfatase"/>
</dbReference>
<evidence type="ECO:0000256" key="4">
    <source>
        <dbReference type="ARBA" id="ARBA00022837"/>
    </source>
</evidence>
<dbReference type="GO" id="GO:0004065">
    <property type="term" value="F:arylsulfatase activity"/>
    <property type="evidence" value="ECO:0007669"/>
    <property type="project" value="UniProtKB-EC"/>
</dbReference>
<proteinExistence type="inferred from homology"/>
<dbReference type="InterPro" id="IPR017850">
    <property type="entry name" value="Alkaline_phosphatase_core_sf"/>
</dbReference>
<sequence>MKKPNIVLILTDDQGFGDLSCHGNPVLKTPHIDRLHDEGVRFTHFHVSPTCSPTRAALLTGKHEMRSGISHTIYERERLSLKATTLAQVLQGVGYATGIFGKWHLGDEDAYQPDKRGFDEVFIHGAGGIGQSYPGSCGDAPGNTYFDPAIWHNGRFEKTKGYCTDVFFAQATRWIEEKRAEKAPFFAYITPNAPHAPLQVRPEDEARYAGKVADKQAAKFFGMIANIDDNIGKLLERLKELGIERETLVVFMNDNGGTAGVKVFNAGMRASKNTVYQGGTRAASFWRWPGTLKPADCDRLTAHLDILPTLAELTGAKAPRELDGRSLVSLLKNPQAKWGDRMLFVHTGRWEPGQPPSKYGNAGVRFSHYNAVATKNPSACWQLFDLDTDPGETTDISAQNPALVQKVNAAYDSWWASVLPCLENEDAYKTAPKVNPFKARYEKQFGGSSK</sequence>
<dbReference type="Pfam" id="PF00884">
    <property type="entry name" value="Sulfatase"/>
    <property type="match status" value="1"/>
</dbReference>
<dbReference type="EC" id="3.1.6.1" evidence="6"/>
<evidence type="ECO:0000256" key="1">
    <source>
        <dbReference type="ARBA" id="ARBA00008779"/>
    </source>
</evidence>
<dbReference type="GO" id="GO:0046872">
    <property type="term" value="F:metal ion binding"/>
    <property type="evidence" value="ECO:0007669"/>
    <property type="project" value="UniProtKB-KW"/>
</dbReference>
<dbReference type="EMBL" id="JACHGW010000001">
    <property type="protein sequence ID" value="MBB6048600.1"/>
    <property type="molecule type" value="Genomic_DNA"/>
</dbReference>
<dbReference type="Proteomes" id="UP000520814">
    <property type="component" value="Unassembled WGS sequence"/>
</dbReference>
<protein>
    <submittedName>
        <fullName evidence="6">Arylsulfatase</fullName>
        <ecNumber evidence="6">3.1.6.1</ecNumber>
    </submittedName>
</protein>
<dbReference type="RefSeq" id="WP_184192238.1">
    <property type="nucleotide sequence ID" value="NZ_JACHGW010000001.1"/>
</dbReference>
<keyword evidence="4" id="KW-0106">Calcium</keyword>
<dbReference type="AlphaFoldDB" id="A0A7W9W567"/>
<feature type="domain" description="Sulfatase N-terminal" evidence="5">
    <location>
        <begin position="4"/>
        <end position="316"/>
    </location>
</feature>
<dbReference type="PANTHER" id="PTHR42693">
    <property type="entry name" value="ARYLSULFATASE FAMILY MEMBER"/>
    <property type="match status" value="1"/>
</dbReference>
<organism evidence="6 7">
    <name type="scientific">Armatimonas rosea</name>
    <dbReference type="NCBI Taxonomy" id="685828"/>
    <lineage>
        <taxon>Bacteria</taxon>
        <taxon>Bacillati</taxon>
        <taxon>Armatimonadota</taxon>
        <taxon>Armatimonadia</taxon>
        <taxon>Armatimonadales</taxon>
        <taxon>Armatimonadaceae</taxon>
        <taxon>Armatimonas</taxon>
    </lineage>
</organism>
<comment type="similarity">
    <text evidence="1">Belongs to the sulfatase family.</text>
</comment>
<dbReference type="SUPFAM" id="SSF53649">
    <property type="entry name" value="Alkaline phosphatase-like"/>
    <property type="match status" value="1"/>
</dbReference>
<name>A0A7W9W567_ARMRO</name>
<evidence type="ECO:0000256" key="3">
    <source>
        <dbReference type="ARBA" id="ARBA00022801"/>
    </source>
</evidence>
<evidence type="ECO:0000259" key="5">
    <source>
        <dbReference type="Pfam" id="PF00884"/>
    </source>
</evidence>
<comment type="caution">
    <text evidence="6">The sequence shown here is derived from an EMBL/GenBank/DDBJ whole genome shotgun (WGS) entry which is preliminary data.</text>
</comment>
<dbReference type="InterPro" id="IPR024607">
    <property type="entry name" value="Sulfatase_CS"/>
</dbReference>
<dbReference type="PROSITE" id="PS00523">
    <property type="entry name" value="SULFATASE_1"/>
    <property type="match status" value="1"/>
</dbReference>
<dbReference type="PANTHER" id="PTHR42693:SF53">
    <property type="entry name" value="ENDO-4-O-SULFATASE"/>
    <property type="match status" value="1"/>
</dbReference>
<dbReference type="Gene3D" id="3.40.720.10">
    <property type="entry name" value="Alkaline Phosphatase, subunit A"/>
    <property type="match status" value="1"/>
</dbReference>
<dbReference type="CDD" id="cd16146">
    <property type="entry name" value="ARS_like"/>
    <property type="match status" value="1"/>
</dbReference>
<gene>
    <name evidence="6" type="ORF">HNQ39_000362</name>
</gene>
<reference evidence="6 7" key="1">
    <citation type="submission" date="2020-08" db="EMBL/GenBank/DDBJ databases">
        <title>Genomic Encyclopedia of Type Strains, Phase IV (KMG-IV): sequencing the most valuable type-strain genomes for metagenomic binning, comparative biology and taxonomic classification.</title>
        <authorList>
            <person name="Goeker M."/>
        </authorList>
    </citation>
    <scope>NUCLEOTIDE SEQUENCE [LARGE SCALE GENOMIC DNA]</scope>
    <source>
        <strain evidence="6 7">DSM 23562</strain>
    </source>
</reference>
<dbReference type="FunFam" id="3.40.720.10:FF:000070">
    <property type="entry name" value="Arylsulfatase A"/>
    <property type="match status" value="1"/>
</dbReference>
<dbReference type="Gene3D" id="3.30.1120.10">
    <property type="match status" value="1"/>
</dbReference>
<evidence type="ECO:0000313" key="6">
    <source>
        <dbReference type="EMBL" id="MBB6048600.1"/>
    </source>
</evidence>
<keyword evidence="2" id="KW-0479">Metal-binding</keyword>
<keyword evidence="7" id="KW-1185">Reference proteome</keyword>